<dbReference type="PANTHER" id="PTHR45738:SF5">
    <property type="entry name" value="POLYPHOSPHOINOSITIDE PHOSPHATASE"/>
    <property type="match status" value="1"/>
</dbReference>
<dbReference type="InterPro" id="IPR002013">
    <property type="entry name" value="SAC_dom"/>
</dbReference>
<dbReference type="GO" id="GO:0012505">
    <property type="term" value="C:endomembrane system"/>
    <property type="evidence" value="ECO:0007669"/>
    <property type="project" value="UniProtKB-SubCell"/>
</dbReference>
<evidence type="ECO:0000256" key="3">
    <source>
        <dbReference type="ARBA" id="ARBA00023136"/>
    </source>
</evidence>
<accession>A0A1G4J001</accession>
<evidence type="ECO:0000259" key="5">
    <source>
        <dbReference type="PROSITE" id="PS50275"/>
    </source>
</evidence>
<comment type="subcellular location">
    <subcellularLocation>
        <location evidence="1">Endomembrane system</location>
    </subcellularLocation>
</comment>
<evidence type="ECO:0000256" key="1">
    <source>
        <dbReference type="ARBA" id="ARBA00004308"/>
    </source>
</evidence>
<organism evidence="6 7">
    <name type="scientific">Lachancea mirantina</name>
    <dbReference type="NCBI Taxonomy" id="1230905"/>
    <lineage>
        <taxon>Eukaryota</taxon>
        <taxon>Fungi</taxon>
        <taxon>Dikarya</taxon>
        <taxon>Ascomycota</taxon>
        <taxon>Saccharomycotina</taxon>
        <taxon>Saccharomycetes</taxon>
        <taxon>Saccharomycetales</taxon>
        <taxon>Saccharomycetaceae</taxon>
        <taxon>Lachancea</taxon>
    </lineage>
</organism>
<feature type="region of interest" description="Disordered" evidence="4">
    <location>
        <begin position="1"/>
        <end position="31"/>
    </location>
</feature>
<dbReference type="PANTHER" id="PTHR45738">
    <property type="entry name" value="POLYPHOSPHOINOSITIDE PHOSPHATASE"/>
    <property type="match status" value="1"/>
</dbReference>
<dbReference type="AlphaFoldDB" id="A0A1G4J001"/>
<evidence type="ECO:0000313" key="7">
    <source>
        <dbReference type="Proteomes" id="UP000191024"/>
    </source>
</evidence>
<proteinExistence type="predicted"/>
<dbReference type="Proteomes" id="UP000191024">
    <property type="component" value="Chromosome C"/>
</dbReference>
<dbReference type="GO" id="GO:0046856">
    <property type="term" value="P:phosphatidylinositol dephosphorylation"/>
    <property type="evidence" value="ECO:0007669"/>
    <property type="project" value="InterPro"/>
</dbReference>
<reference evidence="7" key="1">
    <citation type="submission" date="2016-03" db="EMBL/GenBank/DDBJ databases">
        <authorList>
            <person name="Devillers H."/>
        </authorList>
    </citation>
    <scope>NUCLEOTIDE SEQUENCE [LARGE SCALE GENOMIC DNA]</scope>
</reference>
<dbReference type="Pfam" id="PF02383">
    <property type="entry name" value="Syja_N"/>
    <property type="match status" value="1"/>
</dbReference>
<keyword evidence="2" id="KW-0378">Hydrolase</keyword>
<evidence type="ECO:0000256" key="2">
    <source>
        <dbReference type="ARBA" id="ARBA00022801"/>
    </source>
</evidence>
<keyword evidence="7" id="KW-1185">Reference proteome</keyword>
<sequence length="860" mass="99115">MNKNVVDEGEAPNAQPEAQDHTFNEAPKQRRSKKFTLSTYTIYETHDRMYVVGSNKRETMFRILEIDLSVPQGDLSVLEDNVFFTRNEIMNVLSGLEEANDEGLQKRLTGCGLLGFIKFTTCYYLIVITKTSSVAILGGHAVYHIDETELVPISNTYKTPEKNSVEARLLATFLSLDLSKTFYFSYTYDITNTLQTNLLREKLRAVDRTDLNMSLGATDYNDMFMWNSHLLQPLFCCINTVYDWFQAIIHGFIDQVNVPIWGKSIYVTLIARRSHHFAGARYLKRGVNNQGYVANEVETEQIVSDMILTPFHNPDNGFFDNDRYTSFVQHRGSIPLFWSQEASNLTAKPPIQINVADPFFSPAALHFDRLFQRYGGGPIQVLNLIKGKEKNPRETKLLIEFEQCINYLNEFLPDDKKLQYTAWDMSRASKLHGQVVIEFLEKYAVNTVETTGIFHNGKDFASTKIQEGICRTNCIDCLDRTNAAQFVIGKRALGVQLLRLGLVDSAFLEYDSDIVDILTELFHDHGDTIALQYGGSHLVNTVETYRKVNQWSSHSRDMIESIKRFYSNSFIDAQRQDAINLFLGHYVWKEGHPKLWEMNTDFYLHNVFEQSFRKRSYTRWWNVYHIKSLRKTIAEEILLKDNDITKVKLLENIRGYPGAFDNYWNEYYEPRGLSFFRDLFAFKMNSTRRYHSVAKKSGWFSPFVSRKQTTLNSKLRAAVAEVKRESITVQGSVATEFCNADEYELLDLALQRQYAEFDSVSEELDSFDHTLSLLNYMPFDQDADSLMTSKTSSPLSSAELAVDHSAWLAHDIIEDKKLYGKIVDISSYSPVDDYRPFRRAENYAVDPDDAKLYEFVLSSS</sequence>
<dbReference type="GO" id="GO:0043813">
    <property type="term" value="F:phosphatidylinositol-3,5-bisphosphate 5-phosphatase activity"/>
    <property type="evidence" value="ECO:0007669"/>
    <property type="project" value="InterPro"/>
</dbReference>
<evidence type="ECO:0000256" key="4">
    <source>
        <dbReference type="SAM" id="MobiDB-lite"/>
    </source>
</evidence>
<protein>
    <submittedName>
        <fullName evidence="6">LAMI_0C00628g1_1</fullName>
    </submittedName>
</protein>
<evidence type="ECO:0000313" key="6">
    <source>
        <dbReference type="EMBL" id="SCU82723.1"/>
    </source>
</evidence>
<dbReference type="EMBL" id="LT598466">
    <property type="protein sequence ID" value="SCU82723.1"/>
    <property type="molecule type" value="Genomic_DNA"/>
</dbReference>
<feature type="domain" description="SAC" evidence="5">
    <location>
        <begin position="173"/>
        <end position="535"/>
    </location>
</feature>
<dbReference type="OrthoDB" id="405996at2759"/>
<keyword evidence="3" id="KW-0472">Membrane</keyword>
<dbReference type="PROSITE" id="PS50275">
    <property type="entry name" value="SAC"/>
    <property type="match status" value="1"/>
</dbReference>
<gene>
    <name evidence="6" type="ORF">LAMI_0C00628G</name>
</gene>
<dbReference type="InterPro" id="IPR043573">
    <property type="entry name" value="Fig4-like"/>
</dbReference>
<name>A0A1G4J001_9SACH</name>
<dbReference type="STRING" id="1230905.A0A1G4J001"/>